<reference evidence="2" key="1">
    <citation type="journal article" date="2017" name="Genome Biol.">
        <title>Comparative genomics reveals high biological diversity and specific adaptations in the industrially and medically important fungal genus Aspergillus.</title>
        <authorList>
            <person name="de Vries R.P."/>
            <person name="Riley R."/>
            <person name="Wiebenga A."/>
            <person name="Aguilar-Osorio G."/>
            <person name="Amillis S."/>
            <person name="Uchima C.A."/>
            <person name="Anderluh G."/>
            <person name="Asadollahi M."/>
            <person name="Askin M."/>
            <person name="Barry K."/>
            <person name="Battaglia E."/>
            <person name="Bayram O."/>
            <person name="Benocci T."/>
            <person name="Braus-Stromeyer S.A."/>
            <person name="Caldana C."/>
            <person name="Canovas D."/>
            <person name="Cerqueira G.C."/>
            <person name="Chen F."/>
            <person name="Chen W."/>
            <person name="Choi C."/>
            <person name="Clum A."/>
            <person name="Dos Santos R.A."/>
            <person name="Damasio A.R."/>
            <person name="Diallinas G."/>
            <person name="Emri T."/>
            <person name="Fekete E."/>
            <person name="Flipphi M."/>
            <person name="Freyberg S."/>
            <person name="Gallo A."/>
            <person name="Gournas C."/>
            <person name="Habgood R."/>
            <person name="Hainaut M."/>
            <person name="Harispe M.L."/>
            <person name="Henrissat B."/>
            <person name="Hilden K.S."/>
            <person name="Hope R."/>
            <person name="Hossain A."/>
            <person name="Karabika E."/>
            <person name="Karaffa L."/>
            <person name="Karanyi Z."/>
            <person name="Krasevec N."/>
            <person name="Kuo A."/>
            <person name="Kusch H."/>
            <person name="LaButti K."/>
            <person name="Lagendijk E.L."/>
            <person name="Lapidus A."/>
            <person name="Levasseur A."/>
            <person name="Lindquist E."/>
            <person name="Lipzen A."/>
            <person name="Logrieco A.F."/>
            <person name="MacCabe A."/>
            <person name="Maekelae M.R."/>
            <person name="Malavazi I."/>
            <person name="Melin P."/>
            <person name="Meyer V."/>
            <person name="Mielnichuk N."/>
            <person name="Miskei M."/>
            <person name="Molnar A.P."/>
            <person name="Mule G."/>
            <person name="Ngan C.Y."/>
            <person name="Orejas M."/>
            <person name="Orosz E."/>
            <person name="Ouedraogo J.P."/>
            <person name="Overkamp K.M."/>
            <person name="Park H.-S."/>
            <person name="Perrone G."/>
            <person name="Piumi F."/>
            <person name="Punt P.J."/>
            <person name="Ram A.F."/>
            <person name="Ramon A."/>
            <person name="Rauscher S."/>
            <person name="Record E."/>
            <person name="Riano-Pachon D.M."/>
            <person name="Robert V."/>
            <person name="Roehrig J."/>
            <person name="Ruller R."/>
            <person name="Salamov A."/>
            <person name="Salih N.S."/>
            <person name="Samson R.A."/>
            <person name="Sandor E."/>
            <person name="Sanguinetti M."/>
            <person name="Schuetze T."/>
            <person name="Sepcic K."/>
            <person name="Shelest E."/>
            <person name="Sherlock G."/>
            <person name="Sophianopoulou V."/>
            <person name="Squina F.M."/>
            <person name="Sun H."/>
            <person name="Susca A."/>
            <person name="Todd R.B."/>
            <person name="Tsang A."/>
            <person name="Unkles S.E."/>
            <person name="van de Wiele N."/>
            <person name="van Rossen-Uffink D."/>
            <person name="Oliveira J.V."/>
            <person name="Vesth T.C."/>
            <person name="Visser J."/>
            <person name="Yu J.-H."/>
            <person name="Zhou M."/>
            <person name="Andersen M.R."/>
            <person name="Archer D.B."/>
            <person name="Baker S.E."/>
            <person name="Benoit I."/>
            <person name="Brakhage A.A."/>
            <person name="Braus G.H."/>
            <person name="Fischer R."/>
            <person name="Frisvad J.C."/>
            <person name="Goldman G.H."/>
            <person name="Houbraken J."/>
            <person name="Oakley B."/>
            <person name="Pocsi I."/>
            <person name="Scazzocchio C."/>
            <person name="Seiboth B."/>
            <person name="vanKuyk P.A."/>
            <person name="Wortman J."/>
            <person name="Dyer P.S."/>
            <person name="Grigoriev I.V."/>
        </authorList>
    </citation>
    <scope>NUCLEOTIDE SEQUENCE [LARGE SCALE GENOMIC DNA]</scope>
    <source>
        <strain evidence="2">CBS 506.65</strain>
    </source>
</reference>
<evidence type="ECO:0000313" key="2">
    <source>
        <dbReference type="Proteomes" id="UP000184188"/>
    </source>
</evidence>
<organism evidence="1 2">
    <name type="scientific">Penicilliopsis zonata CBS 506.65</name>
    <dbReference type="NCBI Taxonomy" id="1073090"/>
    <lineage>
        <taxon>Eukaryota</taxon>
        <taxon>Fungi</taxon>
        <taxon>Dikarya</taxon>
        <taxon>Ascomycota</taxon>
        <taxon>Pezizomycotina</taxon>
        <taxon>Eurotiomycetes</taxon>
        <taxon>Eurotiomycetidae</taxon>
        <taxon>Eurotiales</taxon>
        <taxon>Aspergillaceae</taxon>
        <taxon>Penicilliopsis</taxon>
    </lineage>
</organism>
<protein>
    <submittedName>
        <fullName evidence="1">Uncharacterized protein</fullName>
    </submittedName>
</protein>
<gene>
    <name evidence="1" type="ORF">ASPZODRAFT_144802</name>
</gene>
<evidence type="ECO:0000313" key="1">
    <source>
        <dbReference type="EMBL" id="OJJ44229.1"/>
    </source>
</evidence>
<dbReference type="Proteomes" id="UP000184188">
    <property type="component" value="Unassembled WGS sequence"/>
</dbReference>
<accession>A0A1L9SAU2</accession>
<keyword evidence="2" id="KW-1185">Reference proteome</keyword>
<dbReference type="EMBL" id="KV878348">
    <property type="protein sequence ID" value="OJJ44229.1"/>
    <property type="molecule type" value="Genomic_DNA"/>
</dbReference>
<name>A0A1L9SAU2_9EURO</name>
<dbReference type="AlphaFoldDB" id="A0A1L9SAU2"/>
<dbReference type="VEuPathDB" id="FungiDB:ASPZODRAFT_144802"/>
<sequence length="119" mass="13016">MASKRHVLFTWIPKNRVFSASTPPPPANSAFAARWVTLAVPSTMSLATSTTRRPSDCGGFAASLDINDPVATLAFQRYIEVTGQSLFTEKLKPDDLNRWNCGNHLTGTKQYTAMGHSSE</sequence>
<proteinExistence type="predicted"/>
<dbReference type="RefSeq" id="XP_022578739.1">
    <property type="nucleotide sequence ID" value="XM_022725042.1"/>
</dbReference>
<dbReference type="GeneID" id="34611507"/>